<keyword evidence="1" id="KW-0106">Calcium</keyword>
<evidence type="ECO:0000256" key="2">
    <source>
        <dbReference type="SAM" id="MobiDB-lite"/>
    </source>
</evidence>
<proteinExistence type="predicted"/>
<dbReference type="InterPro" id="IPR011992">
    <property type="entry name" value="EF-hand-dom_pair"/>
</dbReference>
<dbReference type="InterPro" id="IPR052603">
    <property type="entry name" value="EFCB6"/>
</dbReference>
<dbReference type="InterPro" id="IPR018247">
    <property type="entry name" value="EF_Hand_1_Ca_BS"/>
</dbReference>
<feature type="region of interest" description="Disordered" evidence="2">
    <location>
        <begin position="288"/>
        <end position="399"/>
    </location>
</feature>
<sequence>MASCAAVLRSPTPRTGSAKWGRPSSRPLPVAHPMASRSMDLDLTIRGTPTPGLEPEPVRILQWPPAHLQKPARAKVRVPKSTAWRSDNELVEEVREKLATGYEGVRQMFKAKDPYGDSIVTREGLFHIVKSLVGHLSREQYDSFLKTICLHWRSSVSFDEFIVRFRDDPSVAMHSVAELSKRQYPKPVHLEENLRSQDMLEWCPFTSAPHAFVMFRKKLQKGEVNIRDLLPAACFVNDGRVIKPQLREALAQVDMRLTDNEFDHIWLKFDPDNNGTVPTKRLYKTLELSPNGLPKSDPRSVRSAHHSRKATKGSDSVQKRCKTEMQVTSTTRQSTSLSKVDSVEITGSKARVLGSQKGARRPETSKSQQKVTTEVTTTEETETTTTTKTKKTTTEKREEQLVDDAKLSSHVRSLIQAKKAPPQFETVMDSLHYKAVDCSHVQFEETYRNLQSAFKLFDFMSDGYVARIDFRRVLREFGYDIAAVDLDAFLGRAGIGVVQGLINYNQFLQKFQSHSDSSVSTKAIARNRNGMTEQQKRIETEETLRAEDMEQRVVNFFHPDYIRLLNMLKQRDSNNTGVVPAQELRNAVDAVLNIRMSNAQFDELIQRLSYNAANGSPAIDYNSFLELFNSEPGHWNRRQNGQWMSQKYQLGDVAPASAVMRLQEKAKTWMAPAPDRDAAANSKVAEIRKELSKLFTDRFHVFDKNFQDMDRRHSGHMSKWQFGALIKLCGITLTVKDLDHLWATLDTAADNTLSYATLVKTFGSGQQKHQPSVAEKPSTAKSQKKSANVNGVNKQKTSPVVVVVEQPQLVTGSAKERRFTELLNKVKDDVLSRWDVIYSMFLSLDRDGYASVSIQDMRDIAYKMNFPLNKTERGELCNFFDLHANGWFHYLSFLQAVKKLVPDQGVSPCVYDIHTKRLHRKAGPTSMAITLFDFLVELKGILLKRFKTLRGSFKFFDLNHNGYIEEEELRKSFNQLGYNLCNQDFLDLMQVFDRSQGHRLSFEDFKTTLLTL</sequence>
<dbReference type="GeneID" id="101857081"/>
<dbReference type="PROSITE" id="PS50222">
    <property type="entry name" value="EF_HAND_2"/>
    <property type="match status" value="2"/>
</dbReference>
<keyword evidence="4" id="KW-1185">Reference proteome</keyword>
<name>A0ABM1A7I0_APLCA</name>
<evidence type="ECO:0000256" key="1">
    <source>
        <dbReference type="ARBA" id="ARBA00022837"/>
    </source>
</evidence>
<dbReference type="InterPro" id="IPR002048">
    <property type="entry name" value="EF_hand_dom"/>
</dbReference>
<dbReference type="SMART" id="SM00054">
    <property type="entry name" value="EFh"/>
    <property type="match status" value="8"/>
</dbReference>
<evidence type="ECO:0000313" key="4">
    <source>
        <dbReference type="Proteomes" id="UP000694888"/>
    </source>
</evidence>
<accession>A0ABM1A7I0</accession>
<organism evidence="4 5">
    <name type="scientific">Aplysia californica</name>
    <name type="common">California sea hare</name>
    <dbReference type="NCBI Taxonomy" id="6500"/>
    <lineage>
        <taxon>Eukaryota</taxon>
        <taxon>Metazoa</taxon>
        <taxon>Spiralia</taxon>
        <taxon>Lophotrochozoa</taxon>
        <taxon>Mollusca</taxon>
        <taxon>Gastropoda</taxon>
        <taxon>Heterobranchia</taxon>
        <taxon>Euthyneura</taxon>
        <taxon>Tectipleura</taxon>
        <taxon>Aplysiida</taxon>
        <taxon>Aplysioidea</taxon>
        <taxon>Aplysiidae</taxon>
        <taxon>Aplysia</taxon>
    </lineage>
</organism>
<dbReference type="Proteomes" id="UP000694888">
    <property type="component" value="Unplaced"/>
</dbReference>
<feature type="compositionally biased region" description="Polar residues" evidence="2">
    <location>
        <begin position="325"/>
        <end position="339"/>
    </location>
</feature>
<dbReference type="PANTHER" id="PTHR20875">
    <property type="entry name" value="EF-HAND CALCIUM-BINDING DOMAIN-CONTAINING PROTEIN 6-RELATED"/>
    <property type="match status" value="1"/>
</dbReference>
<dbReference type="PANTHER" id="PTHR20875:SF5">
    <property type="entry name" value="EF-HAND DOMAIN-CONTAINING PROTEIN"/>
    <property type="match status" value="1"/>
</dbReference>
<evidence type="ECO:0000259" key="3">
    <source>
        <dbReference type="PROSITE" id="PS50222"/>
    </source>
</evidence>
<feature type="domain" description="EF-hand" evidence="3">
    <location>
        <begin position="445"/>
        <end position="480"/>
    </location>
</feature>
<feature type="compositionally biased region" description="Polar residues" evidence="2">
    <location>
        <begin position="779"/>
        <end position="793"/>
    </location>
</feature>
<dbReference type="Gene3D" id="1.10.238.10">
    <property type="entry name" value="EF-hand"/>
    <property type="match status" value="6"/>
</dbReference>
<dbReference type="RefSeq" id="XP_012942341.1">
    <property type="nucleotide sequence ID" value="XM_013086887.2"/>
</dbReference>
<dbReference type="PROSITE" id="PS00018">
    <property type="entry name" value="EF_HAND_1"/>
    <property type="match status" value="2"/>
</dbReference>
<evidence type="ECO:0000313" key="5">
    <source>
        <dbReference type="RefSeq" id="XP_012942341.1"/>
    </source>
</evidence>
<feature type="region of interest" description="Disordered" evidence="2">
    <location>
        <begin position="766"/>
        <end position="793"/>
    </location>
</feature>
<feature type="region of interest" description="Disordered" evidence="2">
    <location>
        <begin position="1"/>
        <end position="37"/>
    </location>
</feature>
<feature type="compositionally biased region" description="Basic residues" evidence="2">
    <location>
        <begin position="302"/>
        <end position="311"/>
    </location>
</feature>
<protein>
    <submittedName>
        <fullName evidence="5">Uncharacterized protein LOC101857081</fullName>
    </submittedName>
</protein>
<feature type="domain" description="EF-hand" evidence="3">
    <location>
        <begin position="944"/>
        <end position="979"/>
    </location>
</feature>
<dbReference type="SUPFAM" id="SSF47473">
    <property type="entry name" value="EF-hand"/>
    <property type="match status" value="4"/>
</dbReference>
<gene>
    <name evidence="5" type="primary">LOC101857081</name>
</gene>
<reference evidence="5" key="1">
    <citation type="submission" date="2025-08" db="UniProtKB">
        <authorList>
            <consortium name="RefSeq"/>
        </authorList>
    </citation>
    <scope>IDENTIFICATION</scope>
</reference>
<dbReference type="Pfam" id="PF13499">
    <property type="entry name" value="EF-hand_7"/>
    <property type="match status" value="1"/>
</dbReference>
<dbReference type="CDD" id="cd00051">
    <property type="entry name" value="EFh"/>
    <property type="match status" value="1"/>
</dbReference>